<sequence>MKSKLTLSINEQVISDSKKYARNHGRSLSSIVEEYLETLVSNENVRLLDIVQELKGSVKTPEDFTSYKETLEDALLEKYIKS</sequence>
<protein>
    <submittedName>
        <fullName evidence="1">Uncharacterized protein</fullName>
    </submittedName>
</protein>
<gene>
    <name evidence="1" type="ORF">G3O08_16470</name>
</gene>
<dbReference type="Proteomes" id="UP000486602">
    <property type="component" value="Unassembled WGS sequence"/>
</dbReference>
<dbReference type="AlphaFoldDB" id="A0A7K3WUC3"/>
<dbReference type="InterPro" id="IPR045944">
    <property type="entry name" value="DUF6364"/>
</dbReference>
<evidence type="ECO:0000313" key="1">
    <source>
        <dbReference type="EMBL" id="NEN25096.1"/>
    </source>
</evidence>
<evidence type="ECO:0000313" key="2">
    <source>
        <dbReference type="Proteomes" id="UP000486602"/>
    </source>
</evidence>
<organism evidence="1 2">
    <name type="scientific">Cryomorpha ignava</name>
    <dbReference type="NCBI Taxonomy" id="101383"/>
    <lineage>
        <taxon>Bacteria</taxon>
        <taxon>Pseudomonadati</taxon>
        <taxon>Bacteroidota</taxon>
        <taxon>Flavobacteriia</taxon>
        <taxon>Flavobacteriales</taxon>
        <taxon>Cryomorphaceae</taxon>
        <taxon>Cryomorpha</taxon>
    </lineage>
</organism>
<keyword evidence="2" id="KW-1185">Reference proteome</keyword>
<proteinExistence type="predicted"/>
<dbReference type="RefSeq" id="WP_163286555.1">
    <property type="nucleotide sequence ID" value="NZ_JAAGVY010000040.1"/>
</dbReference>
<name>A0A7K3WUC3_9FLAO</name>
<comment type="caution">
    <text evidence="1">The sequence shown here is derived from an EMBL/GenBank/DDBJ whole genome shotgun (WGS) entry which is preliminary data.</text>
</comment>
<reference evidence="1 2" key="1">
    <citation type="submission" date="2020-02" db="EMBL/GenBank/DDBJ databases">
        <title>Out from the shadows clarifying the taxonomy of the family Cryomorphaceae and related taxa by utilizing the GTDB taxonomic framework.</title>
        <authorList>
            <person name="Bowman J.P."/>
        </authorList>
    </citation>
    <scope>NUCLEOTIDE SEQUENCE [LARGE SCALE GENOMIC DNA]</scope>
    <source>
        <strain evidence="1 2">QSSC 1-22</strain>
    </source>
</reference>
<dbReference type="EMBL" id="JAAGVY010000040">
    <property type="protein sequence ID" value="NEN25096.1"/>
    <property type="molecule type" value="Genomic_DNA"/>
</dbReference>
<dbReference type="Pfam" id="PF19891">
    <property type="entry name" value="DUF6364"/>
    <property type="match status" value="1"/>
</dbReference>
<accession>A0A7K3WUC3</accession>